<evidence type="ECO:0000256" key="1">
    <source>
        <dbReference type="SAM" id="MobiDB-lite"/>
    </source>
</evidence>
<keyword evidence="3" id="KW-1185">Reference proteome</keyword>
<accession>A0AAV4SCG4</accession>
<protein>
    <submittedName>
        <fullName evidence="2">Uncharacterized protein</fullName>
    </submittedName>
</protein>
<dbReference type="Proteomes" id="UP001054837">
    <property type="component" value="Unassembled WGS sequence"/>
</dbReference>
<dbReference type="EMBL" id="BPLQ01007561">
    <property type="protein sequence ID" value="GIY30846.1"/>
    <property type="molecule type" value="Genomic_DNA"/>
</dbReference>
<name>A0AAV4SCG4_9ARAC</name>
<dbReference type="AlphaFoldDB" id="A0AAV4SCG4"/>
<gene>
    <name evidence="2" type="ORF">CDAR_471581</name>
</gene>
<reference evidence="2 3" key="1">
    <citation type="submission" date="2021-06" db="EMBL/GenBank/DDBJ databases">
        <title>Caerostris darwini draft genome.</title>
        <authorList>
            <person name="Kono N."/>
            <person name="Arakawa K."/>
        </authorList>
    </citation>
    <scope>NUCLEOTIDE SEQUENCE [LARGE SCALE GENOMIC DNA]</scope>
</reference>
<feature type="compositionally biased region" description="Polar residues" evidence="1">
    <location>
        <begin position="12"/>
        <end position="28"/>
    </location>
</feature>
<organism evidence="2 3">
    <name type="scientific">Caerostris darwini</name>
    <dbReference type="NCBI Taxonomy" id="1538125"/>
    <lineage>
        <taxon>Eukaryota</taxon>
        <taxon>Metazoa</taxon>
        <taxon>Ecdysozoa</taxon>
        <taxon>Arthropoda</taxon>
        <taxon>Chelicerata</taxon>
        <taxon>Arachnida</taxon>
        <taxon>Araneae</taxon>
        <taxon>Araneomorphae</taxon>
        <taxon>Entelegynae</taxon>
        <taxon>Araneoidea</taxon>
        <taxon>Araneidae</taxon>
        <taxon>Caerostris</taxon>
    </lineage>
</organism>
<evidence type="ECO:0000313" key="3">
    <source>
        <dbReference type="Proteomes" id="UP001054837"/>
    </source>
</evidence>
<sequence length="86" mass="9924">MNSFTPNILCTDVQANPNSESQPHFSRNFQREHKKNKVSERECLSPKDNMDRAIKKRLLSPKCSFRLREIRFGANSLQFGKVSGVK</sequence>
<comment type="caution">
    <text evidence="2">The sequence shown here is derived from an EMBL/GenBank/DDBJ whole genome shotgun (WGS) entry which is preliminary data.</text>
</comment>
<feature type="region of interest" description="Disordered" evidence="1">
    <location>
        <begin position="12"/>
        <end position="42"/>
    </location>
</feature>
<proteinExistence type="predicted"/>
<evidence type="ECO:0000313" key="2">
    <source>
        <dbReference type="EMBL" id="GIY30846.1"/>
    </source>
</evidence>